<dbReference type="PRINTS" id="PR00310">
    <property type="entry name" value="ANTIPRLFBTG1"/>
</dbReference>
<feature type="region of interest" description="Disordered" evidence="3">
    <location>
        <begin position="252"/>
        <end position="308"/>
    </location>
</feature>
<dbReference type="InterPro" id="IPR002087">
    <property type="entry name" value="Anti_prolifrtn"/>
</dbReference>
<dbReference type="PANTHER" id="PTHR17537:SF5">
    <property type="entry name" value="TRANSDUCER OF ERBB2, ISOFORM A"/>
    <property type="match status" value="1"/>
</dbReference>
<feature type="compositionally biased region" description="Low complexity" evidence="3">
    <location>
        <begin position="176"/>
        <end position="192"/>
    </location>
</feature>
<dbReference type="InterPro" id="IPR036054">
    <property type="entry name" value="BTG-like_sf"/>
</dbReference>
<evidence type="ECO:0000256" key="1">
    <source>
        <dbReference type="ARBA" id="ARBA00007989"/>
    </source>
</evidence>
<comment type="similarity">
    <text evidence="1">Belongs to the BTG family.</text>
</comment>
<dbReference type="Pfam" id="PF07742">
    <property type="entry name" value="BTG"/>
    <property type="match status" value="1"/>
</dbReference>
<feature type="compositionally biased region" description="Low complexity" evidence="3">
    <location>
        <begin position="343"/>
        <end position="353"/>
    </location>
</feature>
<protein>
    <recommendedName>
        <fullName evidence="4">Anti-proliferative protein domain-containing protein</fullName>
    </recommendedName>
</protein>
<reference evidence="5" key="1">
    <citation type="submission" date="2020-11" db="EMBL/GenBank/DDBJ databases">
        <authorList>
            <person name="Tran Van P."/>
        </authorList>
    </citation>
    <scope>NUCLEOTIDE SEQUENCE</scope>
</reference>
<dbReference type="PANTHER" id="PTHR17537">
    <property type="entry name" value="TRANSDUCER OF ERBB2 TOB"/>
    <property type="match status" value="1"/>
</dbReference>
<gene>
    <name evidence="5" type="ORF">TBIB3V08_LOCUS1371</name>
</gene>
<proteinExistence type="inferred from homology"/>
<feature type="compositionally biased region" description="Basic residues" evidence="3">
    <location>
        <begin position="256"/>
        <end position="266"/>
    </location>
</feature>
<dbReference type="Gene3D" id="3.90.640.90">
    <property type="entry name" value="Anti-proliferative protein, N-terminal domain"/>
    <property type="match status" value="1"/>
</dbReference>
<evidence type="ECO:0000313" key="5">
    <source>
        <dbReference type="EMBL" id="CAD7438785.1"/>
    </source>
</evidence>
<dbReference type="GO" id="GO:0005737">
    <property type="term" value="C:cytoplasm"/>
    <property type="evidence" value="ECO:0007669"/>
    <property type="project" value="TreeGrafter"/>
</dbReference>
<evidence type="ECO:0000256" key="2">
    <source>
        <dbReference type="ARBA" id="ARBA00022553"/>
    </source>
</evidence>
<dbReference type="GO" id="GO:0003714">
    <property type="term" value="F:transcription corepressor activity"/>
    <property type="evidence" value="ECO:0007669"/>
    <property type="project" value="TreeGrafter"/>
</dbReference>
<dbReference type="AlphaFoldDB" id="A0A7R9HWL4"/>
<dbReference type="InterPro" id="IPR015676">
    <property type="entry name" value="Tob1/2"/>
</dbReference>
<keyword evidence="2" id="KW-0597">Phosphoprotein</keyword>
<feature type="compositionally biased region" description="Polar residues" evidence="3">
    <location>
        <begin position="273"/>
        <end position="284"/>
    </location>
</feature>
<dbReference type="SUPFAM" id="SSF160696">
    <property type="entry name" value="BTG domain-like"/>
    <property type="match status" value="1"/>
</dbReference>
<sequence length="384" mass="41586">MHIEVQVALNFVISYLYNKLPRRRVNIFGEELEKALKDKFKGHWYPEKPFKGSAFRCLKTGDPVDPVLERAARESGVPIQDVLENLPQELAVWVDPGEVDPHDDSSADREVTKTFNPEAQCFRPIEAVGSSLGGLSLSPNKSTSPYSGSNPGPVRVQAVSVAPVSSGVVVAAAVAAPPQVTSSAPSPTSLAPYKSSPSPVTTFMPRSTAPLTFTTATFAQTKFGSTKLKTSSKRANRMSPTEFSNYIKQRALQQQIHHHHPHHHHQPPPPSQASPTGRSLSPNSAPAPDPTGYFFQPGPYPPQFGPQRGLFEPYMSELYPPAAAKFPTSSYLDPHQFYNTAATGGSTTNSAPAPGGQDNKQLLEGLNNFTPYPPSPFQHLLVAN</sequence>
<accession>A0A7R9HWL4</accession>
<evidence type="ECO:0000259" key="4">
    <source>
        <dbReference type="SMART" id="SM00099"/>
    </source>
</evidence>
<feature type="domain" description="Anti-proliferative protein" evidence="4">
    <location>
        <begin position="1"/>
        <end position="100"/>
    </location>
</feature>
<evidence type="ECO:0000256" key="3">
    <source>
        <dbReference type="SAM" id="MobiDB-lite"/>
    </source>
</evidence>
<feature type="region of interest" description="Disordered" evidence="3">
    <location>
        <begin position="343"/>
        <end position="363"/>
    </location>
</feature>
<dbReference type="EMBL" id="OD564529">
    <property type="protein sequence ID" value="CAD7438785.1"/>
    <property type="molecule type" value="Genomic_DNA"/>
</dbReference>
<feature type="region of interest" description="Disordered" evidence="3">
    <location>
        <begin position="176"/>
        <end position="201"/>
    </location>
</feature>
<dbReference type="GO" id="GO:0005634">
    <property type="term" value="C:nucleus"/>
    <property type="evidence" value="ECO:0007669"/>
    <property type="project" value="TreeGrafter"/>
</dbReference>
<name>A0A7R9HWL4_9NEOP</name>
<organism evidence="5">
    <name type="scientific">Timema bartmani</name>
    <dbReference type="NCBI Taxonomy" id="61472"/>
    <lineage>
        <taxon>Eukaryota</taxon>
        <taxon>Metazoa</taxon>
        <taxon>Ecdysozoa</taxon>
        <taxon>Arthropoda</taxon>
        <taxon>Hexapoda</taxon>
        <taxon>Insecta</taxon>
        <taxon>Pterygota</taxon>
        <taxon>Neoptera</taxon>
        <taxon>Polyneoptera</taxon>
        <taxon>Phasmatodea</taxon>
        <taxon>Timematodea</taxon>
        <taxon>Timematoidea</taxon>
        <taxon>Timematidae</taxon>
        <taxon>Timema</taxon>
    </lineage>
</organism>
<dbReference type="SMART" id="SM00099">
    <property type="entry name" value="btg1"/>
    <property type="match status" value="1"/>
</dbReference>